<dbReference type="Proteomes" id="UP000241010">
    <property type="component" value="Unassembled WGS sequence"/>
</dbReference>
<sequence>MILPLLACLILATPALAEDAPLIARGNEPGWVLTLAPEGMVLSSESGERVETPLPRALPLGTGCAMTRVPIWRSRCCRSSATTA</sequence>
<name>A0A2T4JQ97_9RHOB</name>
<evidence type="ECO:0008006" key="4">
    <source>
        <dbReference type="Google" id="ProtNLM"/>
    </source>
</evidence>
<reference evidence="2 3" key="1">
    <citation type="submission" date="2018-03" db="EMBL/GenBank/DDBJ databases">
        <title>Cereibacter changlensis.</title>
        <authorList>
            <person name="Meyer T.E."/>
            <person name="Miller S."/>
            <person name="Lodha T."/>
            <person name="Gandham S."/>
            <person name="Chintalapati S."/>
            <person name="Chintalapati V.R."/>
        </authorList>
    </citation>
    <scope>NUCLEOTIDE SEQUENCE [LARGE SCALE GENOMIC DNA]</scope>
    <source>
        <strain evidence="2 3">JA139</strain>
    </source>
</reference>
<protein>
    <recommendedName>
        <fullName evidence="4">Glucose/Sorbosone dehydrogenase domain-containing protein</fullName>
    </recommendedName>
</protein>
<dbReference type="RefSeq" id="WP_107665451.1">
    <property type="nucleotide sequence ID" value="NZ_PZKG01000136.1"/>
</dbReference>
<feature type="chain" id="PRO_5015456370" description="Glucose/Sorbosone dehydrogenase domain-containing protein" evidence="1">
    <location>
        <begin position="18"/>
        <end position="84"/>
    </location>
</feature>
<gene>
    <name evidence="2" type="ORF">C5F48_19320</name>
</gene>
<dbReference type="EMBL" id="PZKG01000136">
    <property type="protein sequence ID" value="PTE20100.1"/>
    <property type="molecule type" value="Genomic_DNA"/>
</dbReference>
<keyword evidence="1" id="KW-0732">Signal</keyword>
<feature type="signal peptide" evidence="1">
    <location>
        <begin position="1"/>
        <end position="17"/>
    </location>
</feature>
<evidence type="ECO:0000313" key="3">
    <source>
        <dbReference type="Proteomes" id="UP000241010"/>
    </source>
</evidence>
<comment type="caution">
    <text evidence="2">The sequence shown here is derived from an EMBL/GenBank/DDBJ whole genome shotgun (WGS) entry which is preliminary data.</text>
</comment>
<organism evidence="2 3">
    <name type="scientific">Cereibacter changlensis JA139</name>
    <dbReference type="NCBI Taxonomy" id="1188249"/>
    <lineage>
        <taxon>Bacteria</taxon>
        <taxon>Pseudomonadati</taxon>
        <taxon>Pseudomonadota</taxon>
        <taxon>Alphaproteobacteria</taxon>
        <taxon>Rhodobacterales</taxon>
        <taxon>Paracoccaceae</taxon>
        <taxon>Cereibacter</taxon>
    </lineage>
</organism>
<keyword evidence="3" id="KW-1185">Reference proteome</keyword>
<evidence type="ECO:0000256" key="1">
    <source>
        <dbReference type="SAM" id="SignalP"/>
    </source>
</evidence>
<evidence type="ECO:0000313" key="2">
    <source>
        <dbReference type="EMBL" id="PTE20100.1"/>
    </source>
</evidence>
<proteinExistence type="predicted"/>
<dbReference type="AlphaFoldDB" id="A0A2T4JQ97"/>
<accession>A0A2T4JQ97</accession>